<feature type="region of interest" description="Disordered" evidence="1">
    <location>
        <begin position="287"/>
        <end position="311"/>
    </location>
</feature>
<dbReference type="InterPro" id="IPR025579">
    <property type="entry name" value="DUF4357"/>
</dbReference>
<dbReference type="Proteomes" id="UP001456513">
    <property type="component" value="Unassembled WGS sequence"/>
</dbReference>
<name>A0ABU9D2M3_9NOCA</name>
<dbReference type="RefSeq" id="WP_341442299.1">
    <property type="nucleotide sequence ID" value="NZ_JBBPCN010000001.1"/>
</dbReference>
<comment type="caution">
    <text evidence="3">The sequence shown here is derived from an EMBL/GenBank/DDBJ whole genome shotgun (WGS) entry which is preliminary data.</text>
</comment>
<protein>
    <submittedName>
        <fullName evidence="3">GIY-YIG nuclease family protein</fullName>
    </submittedName>
</protein>
<evidence type="ECO:0000313" key="3">
    <source>
        <dbReference type="EMBL" id="MEK8073231.1"/>
    </source>
</evidence>
<accession>A0ABU9D2M3</accession>
<sequence length="311" mass="33647">MARAQTIQIYLPGGNPAGIRVASLTTRTVRVFDVPRTLLTEFTKLSVSRQVGVYYLFGDNDDDRTAYIGQTGNVSTRLGQHSSKDWERAMVAVSLTNEWTSTHVAYLEWLSIQAARRADRYTLTNGNDASNPFTPDPLEADCHEFLDTISILLTTLGAPILDSIQPASSGSRRTDEDTTELLYFSESDRAATGYLTTEGLVVKSGSRGRPDFRGAATERLKATRESLISSGRAALTDEAFVFQVDELFDSPSAAGAVLVGGSNNGRISWKNAAGEDLNMLEARDLARVQKGRDGDSGTTSGSIDTDVESST</sequence>
<dbReference type="EMBL" id="JBBPCN010000001">
    <property type="protein sequence ID" value="MEK8073231.1"/>
    <property type="molecule type" value="Genomic_DNA"/>
</dbReference>
<organism evidence="3 4">
    <name type="scientific">Rhodococcus navarretei</name>
    <dbReference type="NCBI Taxonomy" id="3128981"/>
    <lineage>
        <taxon>Bacteria</taxon>
        <taxon>Bacillati</taxon>
        <taxon>Actinomycetota</taxon>
        <taxon>Actinomycetes</taxon>
        <taxon>Mycobacteriales</taxon>
        <taxon>Nocardiaceae</taxon>
        <taxon>Rhodococcus</taxon>
    </lineage>
</organism>
<evidence type="ECO:0000259" key="2">
    <source>
        <dbReference type="Pfam" id="PF14267"/>
    </source>
</evidence>
<proteinExistence type="predicted"/>
<gene>
    <name evidence="3" type="ORF">AABD04_20500</name>
</gene>
<evidence type="ECO:0000256" key="1">
    <source>
        <dbReference type="SAM" id="MobiDB-lite"/>
    </source>
</evidence>
<reference evidence="3 4" key="1">
    <citation type="submission" date="2024-03" db="EMBL/GenBank/DDBJ databases">
        <title>Rhodococcus navarretei sp. nov. and Pseudarthrobacter quantumdoti sp. nov., two new species with the ability to biosynthesize Quantum Dots isolated from soil samples at Union Glacier, Antarctica.</title>
        <authorList>
            <person name="Vargas M."/>
        </authorList>
    </citation>
    <scope>NUCLEOTIDE SEQUENCE [LARGE SCALE GENOMIC DNA]</scope>
    <source>
        <strain evidence="3 4">EXRC-4A-4</strain>
    </source>
</reference>
<keyword evidence="4" id="KW-1185">Reference proteome</keyword>
<dbReference type="Pfam" id="PF14267">
    <property type="entry name" value="DUF4357"/>
    <property type="match status" value="1"/>
</dbReference>
<evidence type="ECO:0000313" key="4">
    <source>
        <dbReference type="Proteomes" id="UP001456513"/>
    </source>
</evidence>
<feature type="domain" description="DUF4357" evidence="2">
    <location>
        <begin position="224"/>
        <end position="277"/>
    </location>
</feature>
<dbReference type="CDD" id="cd10447">
    <property type="entry name" value="GIY-YIG_unchar_2"/>
    <property type="match status" value="1"/>
</dbReference>